<protein>
    <recommendedName>
        <fullName evidence="3">DUF2892 family protein</fullName>
    </recommendedName>
</protein>
<feature type="transmembrane region" description="Helical" evidence="1">
    <location>
        <begin position="12"/>
        <end position="30"/>
    </location>
</feature>
<keyword evidence="1" id="KW-0472">Membrane</keyword>
<feature type="transmembrane region" description="Helical" evidence="1">
    <location>
        <begin position="36"/>
        <end position="60"/>
    </location>
</feature>
<dbReference type="RefSeq" id="WP_354637653.1">
    <property type="nucleotide sequence ID" value="NZ_CP159872.1"/>
</dbReference>
<evidence type="ECO:0000313" key="2">
    <source>
        <dbReference type="EMBL" id="XCM77923.1"/>
    </source>
</evidence>
<evidence type="ECO:0000256" key="1">
    <source>
        <dbReference type="SAM" id="Phobius"/>
    </source>
</evidence>
<organism evidence="2">
    <name type="scientific">Kitasatospora camelliae</name>
    <dbReference type="NCBI Taxonomy" id="3156397"/>
    <lineage>
        <taxon>Bacteria</taxon>
        <taxon>Bacillati</taxon>
        <taxon>Actinomycetota</taxon>
        <taxon>Actinomycetes</taxon>
        <taxon>Kitasatosporales</taxon>
        <taxon>Streptomycetaceae</taxon>
        <taxon>Kitasatospora</taxon>
    </lineage>
</organism>
<sequence length="86" mass="8799">MTPPGTSLLTRHLLRGALGFGLAVGALALIPAVGPWALVGLPVGLVVLKGCPACWTVRLVQLLSRGRLQRACEDGSCTLVRPAGTG</sequence>
<keyword evidence="1" id="KW-0812">Transmembrane</keyword>
<evidence type="ECO:0008006" key="3">
    <source>
        <dbReference type="Google" id="ProtNLM"/>
    </source>
</evidence>
<gene>
    <name evidence="2" type="ORF">ABWK59_02740</name>
</gene>
<keyword evidence="1" id="KW-1133">Transmembrane helix</keyword>
<name>A0AAU8JPW0_9ACTN</name>
<dbReference type="AlphaFoldDB" id="A0AAU8JPW0"/>
<dbReference type="EMBL" id="CP159872">
    <property type="protein sequence ID" value="XCM77923.1"/>
    <property type="molecule type" value="Genomic_DNA"/>
</dbReference>
<proteinExistence type="predicted"/>
<reference evidence="2" key="1">
    <citation type="submission" date="2024-06" db="EMBL/GenBank/DDBJ databases">
        <title>The genome sequences of Kitasatospora sp. strain HUAS MG31.</title>
        <authorList>
            <person name="Mo P."/>
        </authorList>
    </citation>
    <scope>NUCLEOTIDE SEQUENCE</scope>
    <source>
        <strain evidence="2">HUAS MG31</strain>
    </source>
</reference>
<dbReference type="KEGG" id="kcm:ABWK59_02740"/>
<accession>A0AAU8JPW0</accession>